<feature type="region of interest" description="Disordered" evidence="1">
    <location>
        <begin position="66"/>
        <end position="94"/>
    </location>
</feature>
<sequence length="325" mass="34557">MALSSSSICLLSSLADVSGGSTLSKYKYHSLESGFAVRQFSPNLKAESPTPKSRVVDREVSRAFSGGSKTVDHSHRLGGGVFQMGSKSPASSFRSLRLDGNRYRREGKQPLQALSTVGGSESAAPPSRFKDHVDSLLLRSRQVARALEADERSCEIISGLNRVGEKGEPILVGVVEGAENRGKGKAKVTVTESESGDSGEEEKRHDCIFCAGMPDLHGDKEAGKGEEIGESPALLAAKVKKVVGDLFEAGPGPFIPGVGTAKGAINGTVGLADGLGQLSCLGAAADGPTNERCNWVRRGEGQGQRLWRLMEEEWRKNPRIGRKKL</sequence>
<keyword evidence="2" id="KW-0732">Signal</keyword>
<comment type="caution">
    <text evidence="3">The sequence shown here is derived from an EMBL/GenBank/DDBJ whole genome shotgun (WGS) entry which is preliminary data.</text>
</comment>
<dbReference type="EMBL" id="AWUE01017145">
    <property type="protein sequence ID" value="OMO88207.1"/>
    <property type="molecule type" value="Genomic_DNA"/>
</dbReference>
<feature type="region of interest" description="Disordered" evidence="1">
    <location>
        <begin position="107"/>
        <end position="128"/>
    </location>
</feature>
<dbReference type="Proteomes" id="UP000187203">
    <property type="component" value="Unassembled WGS sequence"/>
</dbReference>
<protein>
    <submittedName>
        <fullName evidence="3">Uncharacterized protein</fullName>
    </submittedName>
</protein>
<accession>A0A1R3J046</accession>
<dbReference type="AlphaFoldDB" id="A0A1R3J046"/>
<evidence type="ECO:0000256" key="1">
    <source>
        <dbReference type="SAM" id="MobiDB-lite"/>
    </source>
</evidence>
<feature type="chain" id="PRO_5010312796" evidence="2">
    <location>
        <begin position="20"/>
        <end position="325"/>
    </location>
</feature>
<gene>
    <name evidence="3" type="ORF">COLO4_20371</name>
</gene>
<proteinExistence type="predicted"/>
<keyword evidence="4" id="KW-1185">Reference proteome</keyword>
<organism evidence="3 4">
    <name type="scientific">Corchorus olitorius</name>
    <dbReference type="NCBI Taxonomy" id="93759"/>
    <lineage>
        <taxon>Eukaryota</taxon>
        <taxon>Viridiplantae</taxon>
        <taxon>Streptophyta</taxon>
        <taxon>Embryophyta</taxon>
        <taxon>Tracheophyta</taxon>
        <taxon>Spermatophyta</taxon>
        <taxon>Magnoliopsida</taxon>
        <taxon>eudicotyledons</taxon>
        <taxon>Gunneridae</taxon>
        <taxon>Pentapetalae</taxon>
        <taxon>rosids</taxon>
        <taxon>malvids</taxon>
        <taxon>Malvales</taxon>
        <taxon>Malvaceae</taxon>
        <taxon>Grewioideae</taxon>
        <taxon>Apeibeae</taxon>
        <taxon>Corchorus</taxon>
    </lineage>
</organism>
<feature type="compositionally biased region" description="Polar residues" evidence="1">
    <location>
        <begin position="85"/>
        <end position="94"/>
    </location>
</feature>
<evidence type="ECO:0000313" key="4">
    <source>
        <dbReference type="Proteomes" id="UP000187203"/>
    </source>
</evidence>
<feature type="signal peptide" evidence="2">
    <location>
        <begin position="1"/>
        <end position="19"/>
    </location>
</feature>
<evidence type="ECO:0000256" key="2">
    <source>
        <dbReference type="SAM" id="SignalP"/>
    </source>
</evidence>
<reference evidence="4" key="1">
    <citation type="submission" date="2013-09" db="EMBL/GenBank/DDBJ databases">
        <title>Corchorus olitorius genome sequencing.</title>
        <authorList>
            <person name="Alam M."/>
            <person name="Haque M.S."/>
            <person name="Islam M.S."/>
            <person name="Emdad E.M."/>
            <person name="Islam M.M."/>
            <person name="Ahmed B."/>
            <person name="Halim A."/>
            <person name="Hossen Q.M.M."/>
            <person name="Hossain M.Z."/>
            <person name="Ahmed R."/>
            <person name="Khan M.M."/>
            <person name="Islam R."/>
            <person name="Rashid M.M."/>
            <person name="Khan S.A."/>
            <person name="Rahman M.S."/>
            <person name="Alam M."/>
            <person name="Yahiya A.S."/>
            <person name="Khan M.S."/>
            <person name="Azam M.S."/>
            <person name="Haque T."/>
            <person name="Lashkar M.Z.H."/>
            <person name="Akhand A.I."/>
            <person name="Morshed G."/>
            <person name="Roy S."/>
            <person name="Uddin K.S."/>
            <person name="Rabeya T."/>
            <person name="Hossain A.S."/>
            <person name="Chowdhury A."/>
            <person name="Snigdha A.R."/>
            <person name="Mortoza M.S."/>
            <person name="Matin S.A."/>
            <person name="Hoque S.M.E."/>
            <person name="Islam M.K."/>
            <person name="Roy D.K."/>
            <person name="Haider R."/>
            <person name="Moosa M.M."/>
            <person name="Elias S.M."/>
            <person name="Hasan A.M."/>
            <person name="Jahan S."/>
            <person name="Shafiuddin M."/>
            <person name="Mahmood N."/>
            <person name="Shommy N.S."/>
        </authorList>
    </citation>
    <scope>NUCLEOTIDE SEQUENCE [LARGE SCALE GENOMIC DNA]</scope>
    <source>
        <strain evidence="4">cv. O-4</strain>
    </source>
</reference>
<name>A0A1R3J046_9ROSI</name>
<evidence type="ECO:0000313" key="3">
    <source>
        <dbReference type="EMBL" id="OMO88207.1"/>
    </source>
</evidence>